<gene>
    <name evidence="1" type="ORF">S03H2_55200</name>
</gene>
<evidence type="ECO:0008006" key="2">
    <source>
        <dbReference type="Google" id="ProtNLM"/>
    </source>
</evidence>
<accession>X1IUA6</accession>
<dbReference type="AlphaFoldDB" id="X1IUA6"/>
<name>X1IUA6_9ZZZZ</name>
<organism evidence="1">
    <name type="scientific">marine sediment metagenome</name>
    <dbReference type="NCBI Taxonomy" id="412755"/>
    <lineage>
        <taxon>unclassified sequences</taxon>
        <taxon>metagenomes</taxon>
        <taxon>ecological metagenomes</taxon>
    </lineage>
</organism>
<dbReference type="EMBL" id="BARU01035246">
    <property type="protein sequence ID" value="GAH72855.1"/>
    <property type="molecule type" value="Genomic_DNA"/>
</dbReference>
<reference evidence="1" key="1">
    <citation type="journal article" date="2014" name="Front. Microbiol.">
        <title>High frequency of phylogenetically diverse reductive dehalogenase-homologous genes in deep subseafloor sedimentary metagenomes.</title>
        <authorList>
            <person name="Kawai M."/>
            <person name="Futagami T."/>
            <person name="Toyoda A."/>
            <person name="Takaki Y."/>
            <person name="Nishi S."/>
            <person name="Hori S."/>
            <person name="Arai W."/>
            <person name="Tsubouchi T."/>
            <person name="Morono Y."/>
            <person name="Uchiyama I."/>
            <person name="Ito T."/>
            <person name="Fujiyama A."/>
            <person name="Inagaki F."/>
            <person name="Takami H."/>
        </authorList>
    </citation>
    <scope>NUCLEOTIDE SEQUENCE</scope>
    <source>
        <strain evidence="1">Expedition CK06-06</strain>
    </source>
</reference>
<comment type="caution">
    <text evidence="1">The sequence shown here is derived from an EMBL/GenBank/DDBJ whole genome shotgun (WGS) entry which is preliminary data.</text>
</comment>
<evidence type="ECO:0000313" key="1">
    <source>
        <dbReference type="EMBL" id="GAH72855.1"/>
    </source>
</evidence>
<feature type="non-terminal residue" evidence="1">
    <location>
        <position position="1"/>
    </location>
</feature>
<sequence length="118" mass="13455">PSGSPPIWILPSYFKIFSKNPFLFTIWRKAQRILAKTKRLVVLGYSLPEQDSQTQLLFASLPDDCSILIVDKKPDEIEKRMNSILRSPDISVQGMGFEEWVEKGCPELKKLGGESAWE</sequence>
<protein>
    <recommendedName>
        <fullName evidence="2">SIR2-like domain-containing protein</fullName>
    </recommendedName>
</protein>
<proteinExistence type="predicted"/>